<dbReference type="AlphaFoldDB" id="A0A8J5CWM0"/>
<proteinExistence type="predicted"/>
<feature type="region of interest" description="Disordered" evidence="1">
    <location>
        <begin position="1"/>
        <end position="27"/>
    </location>
</feature>
<gene>
    <name evidence="2" type="ORF">ZIOFF_070304</name>
</gene>
<protein>
    <submittedName>
        <fullName evidence="2">Uncharacterized protein</fullName>
    </submittedName>
</protein>
<dbReference type="Proteomes" id="UP000734854">
    <property type="component" value="Unassembled WGS sequence"/>
</dbReference>
<keyword evidence="3" id="KW-1185">Reference proteome</keyword>
<accession>A0A8J5CWM0</accession>
<organism evidence="2 3">
    <name type="scientific">Zingiber officinale</name>
    <name type="common">Ginger</name>
    <name type="synonym">Amomum zingiber</name>
    <dbReference type="NCBI Taxonomy" id="94328"/>
    <lineage>
        <taxon>Eukaryota</taxon>
        <taxon>Viridiplantae</taxon>
        <taxon>Streptophyta</taxon>
        <taxon>Embryophyta</taxon>
        <taxon>Tracheophyta</taxon>
        <taxon>Spermatophyta</taxon>
        <taxon>Magnoliopsida</taxon>
        <taxon>Liliopsida</taxon>
        <taxon>Zingiberales</taxon>
        <taxon>Zingiberaceae</taxon>
        <taxon>Zingiber</taxon>
    </lineage>
</organism>
<evidence type="ECO:0000313" key="3">
    <source>
        <dbReference type="Proteomes" id="UP000734854"/>
    </source>
</evidence>
<evidence type="ECO:0000313" key="2">
    <source>
        <dbReference type="EMBL" id="KAG6472826.1"/>
    </source>
</evidence>
<reference evidence="2 3" key="1">
    <citation type="submission" date="2020-08" db="EMBL/GenBank/DDBJ databases">
        <title>Plant Genome Project.</title>
        <authorList>
            <person name="Zhang R.-G."/>
        </authorList>
    </citation>
    <scope>NUCLEOTIDE SEQUENCE [LARGE SCALE GENOMIC DNA]</scope>
    <source>
        <tissue evidence="2">Rhizome</tissue>
    </source>
</reference>
<evidence type="ECO:0000256" key="1">
    <source>
        <dbReference type="SAM" id="MobiDB-lite"/>
    </source>
</evidence>
<comment type="caution">
    <text evidence="2">The sequence shown here is derived from an EMBL/GenBank/DDBJ whole genome shotgun (WGS) entry which is preliminary data.</text>
</comment>
<name>A0A8J5CWM0_ZINOF</name>
<feature type="compositionally biased region" description="Basic and acidic residues" evidence="1">
    <location>
        <begin position="1"/>
        <end position="10"/>
    </location>
</feature>
<dbReference type="EMBL" id="JACMSC010000020">
    <property type="protein sequence ID" value="KAG6472826.1"/>
    <property type="molecule type" value="Genomic_DNA"/>
</dbReference>
<sequence>MKNPTNKRENIIVSSTTSSEVSEETEDKTIEEVKEIDVMDEVPVCSQSNGTADETVEENAINDDKVNAYQKIEEIDSRVKNLRKNSEKLYIHACKYWTQDKKATIAKNTVAGLVHIAKPCGNDVSSKEVFLPIYGKVHFMMLSVEYVQSVLEAMSVAAYLYWRERYV</sequence>